<organism evidence="1">
    <name type="scientific">Anguilla anguilla</name>
    <name type="common">European freshwater eel</name>
    <name type="synonym">Muraena anguilla</name>
    <dbReference type="NCBI Taxonomy" id="7936"/>
    <lineage>
        <taxon>Eukaryota</taxon>
        <taxon>Metazoa</taxon>
        <taxon>Chordata</taxon>
        <taxon>Craniata</taxon>
        <taxon>Vertebrata</taxon>
        <taxon>Euteleostomi</taxon>
        <taxon>Actinopterygii</taxon>
        <taxon>Neopterygii</taxon>
        <taxon>Teleostei</taxon>
        <taxon>Anguilliformes</taxon>
        <taxon>Anguillidae</taxon>
        <taxon>Anguilla</taxon>
    </lineage>
</organism>
<accession>A0A0E9S3W6</accession>
<sequence length="76" mass="8782">MVNIISDASVYCAICKDMVLTCKSSRSTANAVMIWTEVIQGFGLYRVTYYCDVHHLKENFKNVNEKVYEMYDVITD</sequence>
<dbReference type="AlphaFoldDB" id="A0A0E9S3W6"/>
<reference evidence="1" key="2">
    <citation type="journal article" date="2015" name="Fish Shellfish Immunol.">
        <title>Early steps in the European eel (Anguilla anguilla)-Vibrio vulnificus interaction in the gills: Role of the RtxA13 toxin.</title>
        <authorList>
            <person name="Callol A."/>
            <person name="Pajuelo D."/>
            <person name="Ebbesson L."/>
            <person name="Teles M."/>
            <person name="MacKenzie S."/>
            <person name="Amaro C."/>
        </authorList>
    </citation>
    <scope>NUCLEOTIDE SEQUENCE</scope>
</reference>
<evidence type="ECO:0000313" key="1">
    <source>
        <dbReference type="EMBL" id="JAH35897.1"/>
    </source>
</evidence>
<proteinExistence type="predicted"/>
<reference evidence="1" key="1">
    <citation type="submission" date="2014-11" db="EMBL/GenBank/DDBJ databases">
        <authorList>
            <person name="Amaro Gonzalez C."/>
        </authorList>
    </citation>
    <scope>NUCLEOTIDE SEQUENCE</scope>
</reference>
<protein>
    <submittedName>
        <fullName evidence="1">Uncharacterized protein</fullName>
    </submittedName>
</protein>
<name>A0A0E9S3W6_ANGAN</name>
<dbReference type="EMBL" id="GBXM01072680">
    <property type="protein sequence ID" value="JAH35897.1"/>
    <property type="molecule type" value="Transcribed_RNA"/>
</dbReference>